<dbReference type="GO" id="GO:0004497">
    <property type="term" value="F:monooxygenase activity"/>
    <property type="evidence" value="ECO:0007669"/>
    <property type="project" value="UniProtKB-KW"/>
</dbReference>
<keyword evidence="4 8" id="KW-0560">Oxidoreductase</keyword>
<dbReference type="PANTHER" id="PTHR24291">
    <property type="entry name" value="CYTOCHROME P450 FAMILY 4"/>
    <property type="match status" value="1"/>
</dbReference>
<keyword evidence="5 7" id="KW-0408">Iron</keyword>
<keyword evidence="9" id="KW-1133">Transmembrane helix</keyword>
<keyword evidence="6 8" id="KW-0503">Monooxygenase</keyword>
<dbReference type="EMBL" id="CAJNYD010000589">
    <property type="protein sequence ID" value="CAF3277148.1"/>
    <property type="molecule type" value="Genomic_DNA"/>
</dbReference>
<dbReference type="CDD" id="cd00302">
    <property type="entry name" value="cytochrome_P450"/>
    <property type="match status" value="1"/>
</dbReference>
<evidence type="ECO:0000256" key="5">
    <source>
        <dbReference type="ARBA" id="ARBA00023004"/>
    </source>
</evidence>
<evidence type="ECO:0000256" key="3">
    <source>
        <dbReference type="ARBA" id="ARBA00022723"/>
    </source>
</evidence>
<organism evidence="10 11">
    <name type="scientific">Rotaria socialis</name>
    <dbReference type="NCBI Taxonomy" id="392032"/>
    <lineage>
        <taxon>Eukaryota</taxon>
        <taxon>Metazoa</taxon>
        <taxon>Spiralia</taxon>
        <taxon>Gnathifera</taxon>
        <taxon>Rotifera</taxon>
        <taxon>Eurotatoria</taxon>
        <taxon>Bdelloidea</taxon>
        <taxon>Philodinida</taxon>
        <taxon>Philodinidae</taxon>
        <taxon>Rotaria</taxon>
    </lineage>
</organism>
<protein>
    <recommendedName>
        <fullName evidence="12">Cytochrome P450</fullName>
    </recommendedName>
</protein>
<name>A0A817RYN1_9BILA</name>
<dbReference type="InterPro" id="IPR002401">
    <property type="entry name" value="Cyt_P450_E_grp-I"/>
</dbReference>
<keyword evidence="2 7" id="KW-0349">Heme</keyword>
<dbReference type="GO" id="GO:0005506">
    <property type="term" value="F:iron ion binding"/>
    <property type="evidence" value="ECO:0007669"/>
    <property type="project" value="InterPro"/>
</dbReference>
<evidence type="ECO:0000256" key="2">
    <source>
        <dbReference type="ARBA" id="ARBA00022617"/>
    </source>
</evidence>
<gene>
    <name evidence="10" type="ORF">LUA448_LOCUS6305</name>
</gene>
<dbReference type="InterPro" id="IPR050196">
    <property type="entry name" value="Cytochrome_P450_Monoox"/>
</dbReference>
<evidence type="ECO:0000313" key="10">
    <source>
        <dbReference type="EMBL" id="CAF3277148.1"/>
    </source>
</evidence>
<comment type="similarity">
    <text evidence="1 8">Belongs to the cytochrome P450 family.</text>
</comment>
<reference evidence="10" key="1">
    <citation type="submission" date="2021-02" db="EMBL/GenBank/DDBJ databases">
        <authorList>
            <person name="Nowell W R."/>
        </authorList>
    </citation>
    <scope>NUCLEOTIDE SEQUENCE</scope>
</reference>
<dbReference type="Proteomes" id="UP000663833">
    <property type="component" value="Unassembled WGS sequence"/>
</dbReference>
<sequence length="507" mass="59250">MLLTTIVVILSFIIVLYFYLKIKYFTLRGIAPGLKPQFLLGNVLQTGVLDGESLVNVYSKLQKDYGDIFQFWLGTYHFYVFNKAEHAQQIFSNRQIYDLGDIVQNSFSLIYEHGFFAIKSAKYKRHARAFMPLLRKNKVTKHLNKIVDSMDKFISNWKTYNGPHYLNSKIVEETQSLSFDILMALLLSDKDLHEVYINRQQVLSSALQTVSDINYSALSLSIFLPSCLLRMYLRFNRKYQKAQNIWREFINDIINRELDRLRQIEKHERTNLIASVVASLQTDEAKEMKKREEEKQGLSREELFQEILSIIEAGTDPPATAISWWIYYMSKYPVVQEKIKQELMANGITKETYLTNELLEKLQYVDCVVKELLRHAPIFSSTMKTLKQNDEIDGIKLAKGDTVLVAYYNMHKDKRYWKLDPIQFIPERFFGLDAKDKDHHRYALNTFGGGPRQCMGQDLARLLLKTMITRLMQHFTFVDGGPEKNTGRHFQLGETMKPDMAVYIYCD</sequence>
<proteinExistence type="inferred from homology"/>
<feature type="transmembrane region" description="Helical" evidence="9">
    <location>
        <begin position="6"/>
        <end position="22"/>
    </location>
</feature>
<evidence type="ECO:0000256" key="6">
    <source>
        <dbReference type="ARBA" id="ARBA00023033"/>
    </source>
</evidence>
<keyword evidence="9" id="KW-0472">Membrane</keyword>
<dbReference type="PRINTS" id="PR00463">
    <property type="entry name" value="EP450I"/>
</dbReference>
<evidence type="ECO:0000256" key="4">
    <source>
        <dbReference type="ARBA" id="ARBA00023002"/>
    </source>
</evidence>
<dbReference type="AlphaFoldDB" id="A0A817RYN1"/>
<accession>A0A817RYN1</accession>
<evidence type="ECO:0008006" key="12">
    <source>
        <dbReference type="Google" id="ProtNLM"/>
    </source>
</evidence>
<dbReference type="Gene3D" id="1.10.630.10">
    <property type="entry name" value="Cytochrome P450"/>
    <property type="match status" value="1"/>
</dbReference>
<dbReference type="GO" id="GO:0020037">
    <property type="term" value="F:heme binding"/>
    <property type="evidence" value="ECO:0007669"/>
    <property type="project" value="InterPro"/>
</dbReference>
<keyword evidence="9" id="KW-0812">Transmembrane</keyword>
<dbReference type="GO" id="GO:0016705">
    <property type="term" value="F:oxidoreductase activity, acting on paired donors, with incorporation or reduction of molecular oxygen"/>
    <property type="evidence" value="ECO:0007669"/>
    <property type="project" value="InterPro"/>
</dbReference>
<dbReference type="SUPFAM" id="SSF48264">
    <property type="entry name" value="Cytochrome P450"/>
    <property type="match status" value="1"/>
</dbReference>
<evidence type="ECO:0000256" key="8">
    <source>
        <dbReference type="RuleBase" id="RU000461"/>
    </source>
</evidence>
<evidence type="ECO:0000313" key="11">
    <source>
        <dbReference type="Proteomes" id="UP000663833"/>
    </source>
</evidence>
<dbReference type="PRINTS" id="PR00385">
    <property type="entry name" value="P450"/>
</dbReference>
<evidence type="ECO:0000256" key="7">
    <source>
        <dbReference type="PIRSR" id="PIRSR602401-1"/>
    </source>
</evidence>
<dbReference type="InterPro" id="IPR036396">
    <property type="entry name" value="Cyt_P450_sf"/>
</dbReference>
<dbReference type="Pfam" id="PF00067">
    <property type="entry name" value="p450"/>
    <property type="match status" value="1"/>
</dbReference>
<evidence type="ECO:0000256" key="1">
    <source>
        <dbReference type="ARBA" id="ARBA00010617"/>
    </source>
</evidence>
<keyword evidence="3 7" id="KW-0479">Metal-binding</keyword>
<dbReference type="PROSITE" id="PS00086">
    <property type="entry name" value="CYTOCHROME_P450"/>
    <property type="match status" value="1"/>
</dbReference>
<dbReference type="InterPro" id="IPR001128">
    <property type="entry name" value="Cyt_P450"/>
</dbReference>
<feature type="binding site" description="axial binding residue" evidence="7">
    <location>
        <position position="454"/>
    </location>
    <ligand>
        <name>heme</name>
        <dbReference type="ChEBI" id="CHEBI:30413"/>
    </ligand>
    <ligandPart>
        <name>Fe</name>
        <dbReference type="ChEBI" id="CHEBI:18248"/>
    </ligandPart>
</feature>
<comment type="caution">
    <text evidence="10">The sequence shown here is derived from an EMBL/GenBank/DDBJ whole genome shotgun (WGS) entry which is preliminary data.</text>
</comment>
<dbReference type="InterPro" id="IPR017972">
    <property type="entry name" value="Cyt_P450_CS"/>
</dbReference>
<evidence type="ECO:0000256" key="9">
    <source>
        <dbReference type="SAM" id="Phobius"/>
    </source>
</evidence>
<dbReference type="PANTHER" id="PTHR24291:SF50">
    <property type="entry name" value="BIFUNCTIONAL ALBAFLAVENONE MONOOXYGENASE_TERPENE SYNTHASE"/>
    <property type="match status" value="1"/>
</dbReference>
<comment type="cofactor">
    <cofactor evidence="7">
        <name>heme</name>
        <dbReference type="ChEBI" id="CHEBI:30413"/>
    </cofactor>
</comment>